<comment type="caution">
    <text evidence="2">The sequence shown here is derived from an EMBL/GenBank/DDBJ whole genome shotgun (WGS) entry which is preliminary data.</text>
</comment>
<evidence type="ECO:0000313" key="2">
    <source>
        <dbReference type="EMBL" id="RYJ36536.1"/>
    </source>
</evidence>
<dbReference type="Proteomes" id="UP000290433">
    <property type="component" value="Unassembled WGS sequence"/>
</dbReference>
<dbReference type="OrthoDB" id="1373957at2"/>
<keyword evidence="1" id="KW-0472">Membrane</keyword>
<feature type="transmembrane region" description="Helical" evidence="1">
    <location>
        <begin position="38"/>
        <end position="55"/>
    </location>
</feature>
<dbReference type="AlphaFoldDB" id="A0A444VSV1"/>
<keyword evidence="1" id="KW-0812">Transmembrane</keyword>
<keyword evidence="1" id="KW-1133">Transmembrane helix</keyword>
<protein>
    <submittedName>
        <fullName evidence="2">Uncharacterized protein</fullName>
    </submittedName>
</protein>
<feature type="transmembrane region" description="Helical" evidence="1">
    <location>
        <begin position="6"/>
        <end position="26"/>
    </location>
</feature>
<reference evidence="2 3" key="1">
    <citation type="submission" date="2014-12" db="EMBL/GenBank/DDBJ databases">
        <title>Genome sequence of Flavobacterium anhuiense RCM74.</title>
        <authorList>
            <person name="Kim J.F."/>
            <person name="Song J.Y."/>
            <person name="Kwak M.-J."/>
            <person name="Lee S.-W."/>
        </authorList>
    </citation>
    <scope>NUCLEOTIDE SEQUENCE [LARGE SCALE GENOMIC DNA]</scope>
    <source>
        <strain evidence="2 3">RCM74</strain>
    </source>
</reference>
<accession>A0A444VSV1</accession>
<name>A0A444VSV1_9FLAO</name>
<feature type="transmembrane region" description="Helical" evidence="1">
    <location>
        <begin position="75"/>
        <end position="100"/>
    </location>
</feature>
<evidence type="ECO:0000256" key="1">
    <source>
        <dbReference type="SAM" id="Phobius"/>
    </source>
</evidence>
<dbReference type="EMBL" id="JUIV01000030">
    <property type="protein sequence ID" value="RYJ36536.1"/>
    <property type="molecule type" value="Genomic_DNA"/>
</dbReference>
<gene>
    <name evidence="2" type="ORF">NU08_4467</name>
</gene>
<proteinExistence type="predicted"/>
<sequence>MLEILPLILLALPVLFQLILGTKTIYKPASLKFSSASWISFVSFILFSFIAYYIVDYNFSKQYEQYPNPIRCGMPLLGIVMASLFLLFILILIIVSQFLIKRRKESRSKNTY</sequence>
<evidence type="ECO:0000313" key="3">
    <source>
        <dbReference type="Proteomes" id="UP000290433"/>
    </source>
</evidence>
<organism evidence="2 3">
    <name type="scientific">Flavobacterium anhuiense</name>
    <dbReference type="NCBI Taxonomy" id="459526"/>
    <lineage>
        <taxon>Bacteria</taxon>
        <taxon>Pseudomonadati</taxon>
        <taxon>Bacteroidota</taxon>
        <taxon>Flavobacteriia</taxon>
        <taxon>Flavobacteriales</taxon>
        <taxon>Flavobacteriaceae</taxon>
        <taxon>Flavobacterium</taxon>
    </lineage>
</organism>